<evidence type="ECO:0000313" key="2">
    <source>
        <dbReference type="Proteomes" id="UP000005709"/>
    </source>
</evidence>
<gene>
    <name evidence="1" type="ORF">CAMGR0001_1366</name>
</gene>
<sequence>MAREFALKILCGILRPSRAYFCTATFTDGSSARLPAAQIKIASKLRRGKILRV</sequence>
<proteinExistence type="predicted"/>
<protein>
    <submittedName>
        <fullName evidence="1">Uncharacterized protein</fullName>
    </submittedName>
</protein>
<dbReference type="EMBL" id="ACYG01000027">
    <property type="protein sequence ID" value="EEV17072.1"/>
    <property type="molecule type" value="Genomic_DNA"/>
</dbReference>
<reference evidence="1 2" key="1">
    <citation type="submission" date="2009-07" db="EMBL/GenBank/DDBJ databases">
        <authorList>
            <person name="Madupu R."/>
            <person name="Sebastian Y."/>
            <person name="Durkin A.S."/>
            <person name="Torralba M."/>
            <person name="Methe B."/>
            <person name="Sutton G.G."/>
            <person name="Strausberg R.L."/>
            <person name="Nelson K.E."/>
        </authorList>
    </citation>
    <scope>NUCLEOTIDE SEQUENCE [LARGE SCALE GENOMIC DNA]</scope>
    <source>
        <strain evidence="1 2">RM3268</strain>
    </source>
</reference>
<keyword evidence="2" id="KW-1185">Reference proteome</keyword>
<accession>C8PJG7</accession>
<dbReference type="AlphaFoldDB" id="C8PJG7"/>
<evidence type="ECO:0000313" key="1">
    <source>
        <dbReference type="EMBL" id="EEV17072.1"/>
    </source>
</evidence>
<dbReference type="Proteomes" id="UP000005709">
    <property type="component" value="Unassembled WGS sequence"/>
</dbReference>
<organism evidence="1 2">
    <name type="scientific">Campylobacter gracilis RM3268</name>
    <dbReference type="NCBI Taxonomy" id="553220"/>
    <lineage>
        <taxon>Bacteria</taxon>
        <taxon>Pseudomonadati</taxon>
        <taxon>Campylobacterota</taxon>
        <taxon>Epsilonproteobacteria</taxon>
        <taxon>Campylobacterales</taxon>
        <taxon>Campylobacteraceae</taxon>
        <taxon>Campylobacter</taxon>
    </lineage>
</organism>
<name>C8PJG7_9BACT</name>
<comment type="caution">
    <text evidence="1">The sequence shown here is derived from an EMBL/GenBank/DDBJ whole genome shotgun (WGS) entry which is preliminary data.</text>
</comment>